<dbReference type="GO" id="GO:0006355">
    <property type="term" value="P:regulation of DNA-templated transcription"/>
    <property type="evidence" value="ECO:0007669"/>
    <property type="project" value="InterPro"/>
</dbReference>
<dbReference type="SUPFAM" id="SSF46894">
    <property type="entry name" value="C-terminal effector domain of the bipartite response regulators"/>
    <property type="match status" value="1"/>
</dbReference>
<evidence type="ECO:0000313" key="4">
    <source>
        <dbReference type="EMBL" id="GJH28419.1"/>
    </source>
</evidence>
<dbReference type="PROSITE" id="PS51755">
    <property type="entry name" value="OMPR_PHOB"/>
    <property type="match status" value="1"/>
</dbReference>
<dbReference type="Gene3D" id="1.10.10.10">
    <property type="entry name" value="Winged helix-like DNA-binding domain superfamily/Winged helix DNA-binding domain"/>
    <property type="match status" value="1"/>
</dbReference>
<gene>
    <name evidence="4" type="ORF">CBA19CS42_27905</name>
</gene>
<dbReference type="Proteomes" id="UP001055111">
    <property type="component" value="Unassembled WGS sequence"/>
</dbReference>
<dbReference type="Gene3D" id="1.25.40.10">
    <property type="entry name" value="Tetratricopeptide repeat domain"/>
    <property type="match status" value="2"/>
</dbReference>
<dbReference type="CDD" id="cd00383">
    <property type="entry name" value="trans_reg_C"/>
    <property type="match status" value="1"/>
</dbReference>
<organism evidence="4 5">
    <name type="scientific">Caballeronia novacaledonica</name>
    <dbReference type="NCBI Taxonomy" id="1544861"/>
    <lineage>
        <taxon>Bacteria</taxon>
        <taxon>Pseudomonadati</taxon>
        <taxon>Pseudomonadota</taxon>
        <taxon>Betaproteobacteria</taxon>
        <taxon>Burkholderiales</taxon>
        <taxon>Burkholderiaceae</taxon>
        <taxon>Caballeronia</taxon>
    </lineage>
</organism>
<name>A0AA37IGQ4_9BURK</name>
<protein>
    <submittedName>
        <fullName evidence="4">Adenylate cyclase</fullName>
    </submittedName>
</protein>
<dbReference type="AlphaFoldDB" id="A0AA37IGQ4"/>
<proteinExistence type="predicted"/>
<dbReference type="InterPro" id="IPR011990">
    <property type="entry name" value="TPR-like_helical_dom_sf"/>
</dbReference>
<evidence type="ECO:0000259" key="3">
    <source>
        <dbReference type="PROSITE" id="PS51755"/>
    </source>
</evidence>
<evidence type="ECO:0000256" key="2">
    <source>
        <dbReference type="PROSITE-ProRule" id="PRU01091"/>
    </source>
</evidence>
<dbReference type="SUPFAM" id="SSF48452">
    <property type="entry name" value="TPR-like"/>
    <property type="match status" value="1"/>
</dbReference>
<dbReference type="EMBL" id="BPUS01000015">
    <property type="protein sequence ID" value="GJH28419.1"/>
    <property type="molecule type" value="Genomic_DNA"/>
</dbReference>
<feature type="domain" description="OmpR/PhoB-type" evidence="3">
    <location>
        <begin position="6"/>
        <end position="103"/>
    </location>
</feature>
<evidence type="ECO:0000313" key="5">
    <source>
        <dbReference type="Proteomes" id="UP001055111"/>
    </source>
</evidence>
<keyword evidence="1 2" id="KW-0238">DNA-binding</keyword>
<sequence>MGADDRAVIRFDEFALNTASGTLHDARGAEIMLRPKAFALLLYLLERPCVLHPREALLDTLWPNLAVTDDSLTQCVGDLRRALGDRATAVLRTVPRRGYLLTTAVLRETAAADVRASASTTILPISVAVPPDGDLLLFEALEPASDDVEAQRFARALGAELLMTFSRSETILVQTRVTQPLPPESFRLSGAVRRSGEEAQLSLLLEEADNDRVLWADQLTLPPPDQRETALAALAARLETLVMGEGLRRARQKPAHALRSYDFVRLGAALYGRGGEEEKHEAERHFLRAIAMDSGIAIAHAFVAMILMNRLHVAQGQDRASERRRALDSARQAVELKPRSGFCLAAFAYALARSKQWDTAVENARLAVRLSTLSAIGTRTMAAVALLVSGEAVEGLLALQPAIALDPFSAAGPRSALGTILLLTGRREEASAELRRAAAHLPDFPPCLRSTVVAAAELGRMDEAKEALARLRRIDPDWLGSLREFLSFMRDRQVVDRFLSAFAACDAEMECAGPSVAADGGANRG</sequence>
<dbReference type="SMART" id="SM00862">
    <property type="entry name" value="Trans_reg_C"/>
    <property type="match status" value="1"/>
</dbReference>
<dbReference type="InterPro" id="IPR036388">
    <property type="entry name" value="WH-like_DNA-bd_sf"/>
</dbReference>
<dbReference type="InterPro" id="IPR001867">
    <property type="entry name" value="OmpR/PhoB-type_DNA-bd"/>
</dbReference>
<dbReference type="GO" id="GO:0000160">
    <property type="term" value="P:phosphorelay signal transduction system"/>
    <property type="evidence" value="ECO:0007669"/>
    <property type="project" value="InterPro"/>
</dbReference>
<accession>A0AA37IGQ4</accession>
<comment type="caution">
    <text evidence="4">The sequence shown here is derived from an EMBL/GenBank/DDBJ whole genome shotgun (WGS) entry which is preliminary data.</text>
</comment>
<reference evidence="4" key="1">
    <citation type="submission" date="2022-09" db="EMBL/GenBank/DDBJ databases">
        <title>Isolation and characterization of 3-chlorobenzoate degrading bacteria from soils in Shizuoka.</title>
        <authorList>
            <person name="Ifat A."/>
            <person name="Ogawa N."/>
            <person name="Kimbara K."/>
            <person name="Moriuchi R."/>
            <person name="Dohra H."/>
            <person name="Shintani M."/>
        </authorList>
    </citation>
    <scope>NUCLEOTIDE SEQUENCE</scope>
    <source>
        <strain evidence="4">19CS4-2</strain>
    </source>
</reference>
<evidence type="ECO:0000256" key="1">
    <source>
        <dbReference type="ARBA" id="ARBA00023125"/>
    </source>
</evidence>
<dbReference type="Pfam" id="PF00486">
    <property type="entry name" value="Trans_reg_C"/>
    <property type="match status" value="1"/>
</dbReference>
<dbReference type="GO" id="GO:0003677">
    <property type="term" value="F:DNA binding"/>
    <property type="evidence" value="ECO:0007669"/>
    <property type="project" value="UniProtKB-UniRule"/>
</dbReference>
<dbReference type="InterPro" id="IPR016032">
    <property type="entry name" value="Sig_transdc_resp-reg_C-effctor"/>
</dbReference>
<dbReference type="RefSeq" id="WP_238215312.1">
    <property type="nucleotide sequence ID" value="NZ_BPUS01000015.1"/>
</dbReference>
<feature type="DNA-binding region" description="OmpR/PhoB-type" evidence="2">
    <location>
        <begin position="6"/>
        <end position="103"/>
    </location>
</feature>